<evidence type="ECO:0000259" key="9">
    <source>
        <dbReference type="Pfam" id="PF00986"/>
    </source>
</evidence>
<dbReference type="PANTHER" id="PTHR45866:SF1">
    <property type="entry name" value="DNA GYRASE SUBUNIT B, MITOCHONDRIAL"/>
    <property type="match status" value="1"/>
</dbReference>
<keyword evidence="6" id="KW-0799">Topoisomerase</keyword>
<comment type="catalytic activity">
    <reaction evidence="1">
        <text>ATP-dependent breakage, passage and rejoining of double-stranded DNA.</text>
        <dbReference type="EC" id="5.6.2.2"/>
    </reaction>
</comment>
<evidence type="ECO:0000256" key="6">
    <source>
        <dbReference type="ARBA" id="ARBA00023029"/>
    </source>
</evidence>
<name>A0A0B0ENA5_9BACT</name>
<dbReference type="Gene3D" id="3.40.50.670">
    <property type="match status" value="1"/>
</dbReference>
<dbReference type="InterPro" id="IPR013759">
    <property type="entry name" value="Topo_IIA_B_C"/>
</dbReference>
<dbReference type="Pfam" id="PF00986">
    <property type="entry name" value="DNA_gyraseB_C"/>
    <property type="match status" value="1"/>
</dbReference>
<keyword evidence="5" id="KW-0067">ATP-binding</keyword>
<dbReference type="GO" id="GO:0005524">
    <property type="term" value="F:ATP binding"/>
    <property type="evidence" value="ECO:0007669"/>
    <property type="project" value="UniProtKB-KW"/>
</dbReference>
<comment type="similarity">
    <text evidence="2">Belongs to the type II topoisomerase GyrB family.</text>
</comment>
<feature type="non-terminal residue" evidence="10">
    <location>
        <position position="1"/>
    </location>
</feature>
<keyword evidence="4" id="KW-0547">Nucleotide-binding</keyword>
<evidence type="ECO:0000256" key="5">
    <source>
        <dbReference type="ARBA" id="ARBA00022840"/>
    </source>
</evidence>
<reference evidence="10 11" key="1">
    <citation type="submission" date="2014-10" db="EMBL/GenBank/DDBJ databases">
        <title>Draft genome of anammox bacterium scalindua brodae, obtained using differential coverage binning of sequence data from two enrichment reactors.</title>
        <authorList>
            <person name="Speth D.R."/>
            <person name="Russ L."/>
            <person name="Kartal B."/>
            <person name="Op den Camp H.J."/>
            <person name="Dutilh B.E."/>
            <person name="Jetten M.S."/>
        </authorList>
    </citation>
    <scope>NUCLEOTIDE SEQUENCE [LARGE SCALE GENOMIC DNA]</scope>
    <source>
        <strain evidence="10">RU1</strain>
    </source>
</reference>
<dbReference type="AlphaFoldDB" id="A0A0B0ENA5"/>
<dbReference type="SUPFAM" id="SSF56719">
    <property type="entry name" value="Type II DNA topoisomerase"/>
    <property type="match status" value="1"/>
</dbReference>
<keyword evidence="7" id="KW-0238">DNA-binding</keyword>
<dbReference type="EC" id="5.6.2.2" evidence="3"/>
<gene>
    <name evidence="10" type="ORF">SCABRO_00134</name>
</gene>
<evidence type="ECO:0000313" key="10">
    <source>
        <dbReference type="EMBL" id="KHE94114.1"/>
    </source>
</evidence>
<evidence type="ECO:0000313" key="11">
    <source>
        <dbReference type="Proteomes" id="UP000030652"/>
    </source>
</evidence>
<dbReference type="PRINTS" id="PR01159">
    <property type="entry name" value="DNAGYRASEB"/>
</dbReference>
<comment type="caution">
    <text evidence="10">The sequence shown here is derived from an EMBL/GenBank/DDBJ whole genome shotgun (WGS) entry which is preliminary data.</text>
</comment>
<evidence type="ECO:0000256" key="4">
    <source>
        <dbReference type="ARBA" id="ARBA00022741"/>
    </source>
</evidence>
<dbReference type="PATRIC" id="fig|237368.3.peg.147"/>
<dbReference type="GO" id="GO:0003918">
    <property type="term" value="F:DNA topoisomerase type II (double strand cut, ATP-hydrolyzing) activity"/>
    <property type="evidence" value="ECO:0007669"/>
    <property type="project" value="UniProtKB-EC"/>
</dbReference>
<keyword evidence="8" id="KW-0413">Isomerase</keyword>
<sequence length="199" mass="22791">EKKHEGSYPMYRVAYNGHEKYMYSDDELNRLVKQQQEKKGNIVEISNVDEEKGEGIEDSIEVQEFHESGEIENTVKLIEKDGFKAEGFFKGPEENELPQAKLICDDIAIEIYSLGEILPKIKEIGKKGLDIQRYKGLGEMNAEELAITTMDSTSRTLLRVKIEDAIKADEMFSTLSGKDVKRRREYIETHALDVKNLDV</sequence>
<dbReference type="InterPro" id="IPR013760">
    <property type="entry name" value="Topo_IIA-like_dom_sf"/>
</dbReference>
<organism evidence="10 11">
    <name type="scientific">Candidatus Scalindua brodae</name>
    <dbReference type="NCBI Taxonomy" id="237368"/>
    <lineage>
        <taxon>Bacteria</taxon>
        <taxon>Pseudomonadati</taxon>
        <taxon>Planctomycetota</taxon>
        <taxon>Candidatus Brocadiia</taxon>
        <taxon>Candidatus Brocadiales</taxon>
        <taxon>Candidatus Scalinduaceae</taxon>
        <taxon>Candidatus Scalindua</taxon>
    </lineage>
</organism>
<dbReference type="Proteomes" id="UP000030652">
    <property type="component" value="Unassembled WGS sequence"/>
</dbReference>
<evidence type="ECO:0000256" key="8">
    <source>
        <dbReference type="ARBA" id="ARBA00023235"/>
    </source>
</evidence>
<dbReference type="GO" id="GO:0003677">
    <property type="term" value="F:DNA binding"/>
    <property type="evidence" value="ECO:0007669"/>
    <property type="project" value="UniProtKB-KW"/>
</dbReference>
<evidence type="ECO:0000256" key="7">
    <source>
        <dbReference type="ARBA" id="ARBA00023125"/>
    </source>
</evidence>
<protein>
    <recommendedName>
        <fullName evidence="3">DNA topoisomerase (ATP-hydrolyzing)</fullName>
        <ecNumber evidence="3">5.6.2.2</ecNumber>
    </recommendedName>
</protein>
<evidence type="ECO:0000256" key="2">
    <source>
        <dbReference type="ARBA" id="ARBA00010708"/>
    </source>
</evidence>
<evidence type="ECO:0000256" key="3">
    <source>
        <dbReference type="ARBA" id="ARBA00012895"/>
    </source>
</evidence>
<accession>A0A0B0ENA5</accession>
<proteinExistence type="inferred from homology"/>
<dbReference type="InterPro" id="IPR002288">
    <property type="entry name" value="DNA_gyrase_B_C"/>
</dbReference>
<dbReference type="PANTHER" id="PTHR45866">
    <property type="entry name" value="DNA GYRASE/TOPOISOMERASE SUBUNIT B"/>
    <property type="match status" value="1"/>
</dbReference>
<evidence type="ECO:0000256" key="1">
    <source>
        <dbReference type="ARBA" id="ARBA00000185"/>
    </source>
</evidence>
<dbReference type="EMBL" id="JRYO01000015">
    <property type="protein sequence ID" value="KHE94114.1"/>
    <property type="molecule type" value="Genomic_DNA"/>
</dbReference>
<feature type="domain" description="DNA gyrase B subunit C-terminal" evidence="9">
    <location>
        <begin position="126"/>
        <end position="188"/>
    </location>
</feature>
<dbReference type="InterPro" id="IPR000565">
    <property type="entry name" value="Topo_IIA_B"/>
</dbReference>
<dbReference type="GO" id="GO:0006265">
    <property type="term" value="P:DNA topological change"/>
    <property type="evidence" value="ECO:0007669"/>
    <property type="project" value="InterPro"/>
</dbReference>
<dbReference type="eggNOG" id="COG0187">
    <property type="taxonomic scope" value="Bacteria"/>
</dbReference>